<evidence type="ECO:0000313" key="4">
    <source>
        <dbReference type="Proteomes" id="UP001148786"/>
    </source>
</evidence>
<feature type="compositionally biased region" description="Low complexity" evidence="1">
    <location>
        <begin position="363"/>
        <end position="378"/>
    </location>
</feature>
<dbReference type="EMBL" id="JANKHO010000154">
    <property type="protein sequence ID" value="KAJ3514254.1"/>
    <property type="molecule type" value="Genomic_DNA"/>
</dbReference>
<dbReference type="Proteomes" id="UP001148786">
    <property type="component" value="Unassembled WGS sequence"/>
</dbReference>
<accession>A0A9W8K6S3</accession>
<feature type="region of interest" description="Disordered" evidence="1">
    <location>
        <begin position="266"/>
        <end position="292"/>
    </location>
</feature>
<gene>
    <name evidence="3" type="ORF">NLJ89_g2478</name>
</gene>
<evidence type="ECO:0000256" key="2">
    <source>
        <dbReference type="SAM" id="Phobius"/>
    </source>
</evidence>
<reference evidence="3" key="1">
    <citation type="submission" date="2022-07" db="EMBL/GenBank/DDBJ databases">
        <title>Genome Sequence of Agrocybe chaxingu.</title>
        <authorList>
            <person name="Buettner E."/>
        </authorList>
    </citation>
    <scope>NUCLEOTIDE SEQUENCE</scope>
    <source>
        <strain evidence="3">MP-N11</strain>
    </source>
</reference>
<dbReference type="AlphaFoldDB" id="A0A9W8K6S3"/>
<comment type="caution">
    <text evidence="3">The sequence shown here is derived from an EMBL/GenBank/DDBJ whole genome shotgun (WGS) entry which is preliminary data.</text>
</comment>
<feature type="transmembrane region" description="Helical" evidence="2">
    <location>
        <begin position="231"/>
        <end position="254"/>
    </location>
</feature>
<proteinExistence type="predicted"/>
<evidence type="ECO:0008006" key="5">
    <source>
        <dbReference type="Google" id="ProtNLM"/>
    </source>
</evidence>
<keyword evidence="4" id="KW-1185">Reference proteome</keyword>
<feature type="region of interest" description="Disordered" evidence="1">
    <location>
        <begin position="324"/>
        <end position="407"/>
    </location>
</feature>
<feature type="region of interest" description="Disordered" evidence="1">
    <location>
        <begin position="454"/>
        <end position="478"/>
    </location>
</feature>
<keyword evidence="2" id="KW-0472">Membrane</keyword>
<sequence>MSRNPADDDDEGVAPYYMTAYVLGGTPVTTLIGTDDDALSWTVNAPVGSQVVLNVVDATRSTGGVAPRTYTIVAGNTTSCITTPPQSPQFRVSANVTGDLTTCQPWGLSITGGVPPYTVSIVQPNSFTVTNVSMPTGTDRFTYINRGAPDTQLLAAVSDSTGRWAAGTPIVNTKGWICPFHSPTASSNVNFRSTNITCPGLSSSSVNSTAVMASDTAGTEAEAASRRRKSILIIASTAVSAFLLLIGALGVAICMSMRRRRRRMVQEEEASTVPRQFIAEPSPYPPTQYSGSIGHSFNTSISSLPTQTSTSSKTRLMQSLYIPPLPESPAAASSSTASASQMSAAAGSDITSPGDRTRPSLYSRPSVSTTVTSSVRPSAKAAEAGVYHTRSPESEYPESALPDSSNVLGRITSTSTAPDSARGRPSQMPTVREYTESSVHYANPETGEVVACPETGAGLQLSDEPPPPYADRRSRGLM</sequence>
<dbReference type="OrthoDB" id="2527908at2759"/>
<keyword evidence="2" id="KW-1133">Transmembrane helix</keyword>
<feature type="region of interest" description="Disordered" evidence="1">
    <location>
        <begin position="412"/>
        <end position="431"/>
    </location>
</feature>
<feature type="compositionally biased region" description="Low complexity" evidence="1">
    <location>
        <begin position="328"/>
        <end position="348"/>
    </location>
</feature>
<organism evidence="3 4">
    <name type="scientific">Agrocybe chaxingu</name>
    <dbReference type="NCBI Taxonomy" id="84603"/>
    <lineage>
        <taxon>Eukaryota</taxon>
        <taxon>Fungi</taxon>
        <taxon>Dikarya</taxon>
        <taxon>Basidiomycota</taxon>
        <taxon>Agaricomycotina</taxon>
        <taxon>Agaricomycetes</taxon>
        <taxon>Agaricomycetidae</taxon>
        <taxon>Agaricales</taxon>
        <taxon>Agaricineae</taxon>
        <taxon>Strophariaceae</taxon>
        <taxon>Agrocybe</taxon>
    </lineage>
</organism>
<keyword evidence="2" id="KW-0812">Transmembrane</keyword>
<protein>
    <recommendedName>
        <fullName evidence="5">Transmembrane protein</fullName>
    </recommendedName>
</protein>
<name>A0A9W8K6S3_9AGAR</name>
<evidence type="ECO:0000256" key="1">
    <source>
        <dbReference type="SAM" id="MobiDB-lite"/>
    </source>
</evidence>
<evidence type="ECO:0000313" key="3">
    <source>
        <dbReference type="EMBL" id="KAJ3514254.1"/>
    </source>
</evidence>